<comment type="catalytic activity">
    <reaction evidence="7">
        <text>Couples ATP hydrolysis with the unwinding of duplex DNA by translocating in the 3'-5' direction.</text>
        <dbReference type="EC" id="5.6.2.4"/>
    </reaction>
</comment>
<dbReference type="GO" id="GO:0003677">
    <property type="term" value="F:DNA binding"/>
    <property type="evidence" value="ECO:0007669"/>
    <property type="project" value="InterPro"/>
</dbReference>
<accession>A0AA37SNP4</accession>
<evidence type="ECO:0000256" key="9">
    <source>
        <dbReference type="ARBA" id="ARBA00048988"/>
    </source>
</evidence>
<evidence type="ECO:0000256" key="5">
    <source>
        <dbReference type="ARBA" id="ARBA00022840"/>
    </source>
</evidence>
<evidence type="ECO:0000256" key="7">
    <source>
        <dbReference type="ARBA" id="ARBA00034617"/>
    </source>
</evidence>
<dbReference type="GO" id="GO:0000725">
    <property type="term" value="P:recombinational repair"/>
    <property type="evidence" value="ECO:0007669"/>
    <property type="project" value="TreeGrafter"/>
</dbReference>
<dbReference type="InterPro" id="IPR014016">
    <property type="entry name" value="UvrD-like_ATP-bd"/>
</dbReference>
<evidence type="ECO:0000259" key="11">
    <source>
        <dbReference type="PROSITE" id="PS51198"/>
    </source>
</evidence>
<dbReference type="SUPFAM" id="SSF52540">
    <property type="entry name" value="P-loop containing nucleoside triphosphate hydrolases"/>
    <property type="match status" value="1"/>
</dbReference>
<dbReference type="GO" id="GO:0005829">
    <property type="term" value="C:cytosol"/>
    <property type="evidence" value="ECO:0007669"/>
    <property type="project" value="TreeGrafter"/>
</dbReference>
<name>A0AA37SNP4_9BACT</name>
<gene>
    <name evidence="13" type="primary">pcrA</name>
    <name evidence="13" type="ORF">GCM10007940_26160</name>
</gene>
<evidence type="ECO:0000256" key="8">
    <source>
        <dbReference type="ARBA" id="ARBA00034808"/>
    </source>
</evidence>
<evidence type="ECO:0000313" key="13">
    <source>
        <dbReference type="EMBL" id="GLR18001.1"/>
    </source>
</evidence>
<sequence>MSELNTNQLKAAQFEGKHLLVLAGAGTGKTRTIIARAVYLISKGVDPSKIQILTFTKRAASEIVSRVKASMGEQSGKNPTGSTFHSWCNQLLYNFPNVFGTAKFTIIDEDDQVSIMKMVCGNQKEAFKKLRLKPRKLVDLYSFARNTKRNLTDTLTVKLFDDVPENELEERLAEVKPLVESILRKYEMKKRERKYLDYDDMIQVVANRLNKDPKARQIIGKKYEHLLIDEMQDTNPLQWELIRPFQQICHLFCVGDDAQSIYAFRGADFKNIHNFKKNVKDAEVFRLEENYRSTSEILDVSNWLLDKSTLNYEKRLSAVRGSGIKPKIINVPNEWEEGYFIAAKIIENFTEKDKEYNDHLILSRSQNYTRSLQAIFIEKKIPFETYGGRSFMEAAHLKDVFSAFRVVNNNLDEIAWVRFLTFWEGIGEISAAKYIQELINKEDIEECIQWLEEGSKGPFEMIETLKGIASNMDKIDKAVEAAYGTMQARLAMKYVQDWDKKRKPDFPILTLLARNYSNLSEFITECLLDNSTKINNSPTLKKSEIQENKEEDAVIISTVHSAKGLEASTCFVLNVSPKVYPSAWSLGDIEKVEEDRRVLYVALTRAKDELFITRRTSSIYAEDHVTEDGSAVPTYFLNEFPEELTDQVFYSQEKGESVDAPIANDFDFDFGMDFS</sequence>
<dbReference type="GO" id="GO:0005524">
    <property type="term" value="F:ATP binding"/>
    <property type="evidence" value="ECO:0007669"/>
    <property type="project" value="UniProtKB-UniRule"/>
</dbReference>
<dbReference type="Gene3D" id="1.10.10.160">
    <property type="match status" value="1"/>
</dbReference>
<evidence type="ECO:0000256" key="4">
    <source>
        <dbReference type="ARBA" id="ARBA00022806"/>
    </source>
</evidence>
<evidence type="ECO:0000256" key="10">
    <source>
        <dbReference type="PROSITE-ProRule" id="PRU00560"/>
    </source>
</evidence>
<keyword evidence="14" id="KW-1185">Reference proteome</keyword>
<keyword evidence="3 10" id="KW-0378">Hydrolase</keyword>
<keyword evidence="6" id="KW-0413">Isomerase</keyword>
<dbReference type="Pfam" id="PF00580">
    <property type="entry name" value="UvrD-helicase"/>
    <property type="match status" value="1"/>
</dbReference>
<dbReference type="PROSITE" id="PS51198">
    <property type="entry name" value="UVRD_HELICASE_ATP_BIND"/>
    <property type="match status" value="1"/>
</dbReference>
<evidence type="ECO:0000256" key="1">
    <source>
        <dbReference type="ARBA" id="ARBA00009922"/>
    </source>
</evidence>
<dbReference type="PANTHER" id="PTHR11070">
    <property type="entry name" value="UVRD / RECB / PCRA DNA HELICASE FAMILY MEMBER"/>
    <property type="match status" value="1"/>
</dbReference>
<dbReference type="InterPro" id="IPR000212">
    <property type="entry name" value="DNA_helicase_UvrD/REP"/>
</dbReference>
<dbReference type="GO" id="GO:0016787">
    <property type="term" value="F:hydrolase activity"/>
    <property type="evidence" value="ECO:0007669"/>
    <property type="project" value="UniProtKB-UniRule"/>
</dbReference>
<evidence type="ECO:0000256" key="6">
    <source>
        <dbReference type="ARBA" id="ARBA00023235"/>
    </source>
</evidence>
<dbReference type="AlphaFoldDB" id="A0AA37SNP4"/>
<dbReference type="Gene3D" id="3.40.50.300">
    <property type="entry name" value="P-loop containing nucleotide triphosphate hydrolases"/>
    <property type="match status" value="2"/>
</dbReference>
<evidence type="ECO:0000256" key="3">
    <source>
        <dbReference type="ARBA" id="ARBA00022801"/>
    </source>
</evidence>
<dbReference type="Proteomes" id="UP001156666">
    <property type="component" value="Unassembled WGS sequence"/>
</dbReference>
<evidence type="ECO:0000313" key="14">
    <source>
        <dbReference type="Proteomes" id="UP001156666"/>
    </source>
</evidence>
<feature type="domain" description="UvrD-like helicase C-terminal" evidence="12">
    <location>
        <begin position="295"/>
        <end position="564"/>
    </location>
</feature>
<comment type="catalytic activity">
    <reaction evidence="9">
        <text>ATP + H2O = ADP + phosphate + H(+)</text>
        <dbReference type="Rhea" id="RHEA:13065"/>
        <dbReference type="ChEBI" id="CHEBI:15377"/>
        <dbReference type="ChEBI" id="CHEBI:15378"/>
        <dbReference type="ChEBI" id="CHEBI:30616"/>
        <dbReference type="ChEBI" id="CHEBI:43474"/>
        <dbReference type="ChEBI" id="CHEBI:456216"/>
        <dbReference type="EC" id="5.6.2.4"/>
    </reaction>
</comment>
<organism evidence="13 14">
    <name type="scientific">Portibacter lacus</name>
    <dbReference type="NCBI Taxonomy" id="1099794"/>
    <lineage>
        <taxon>Bacteria</taxon>
        <taxon>Pseudomonadati</taxon>
        <taxon>Bacteroidota</taxon>
        <taxon>Saprospiria</taxon>
        <taxon>Saprospirales</taxon>
        <taxon>Haliscomenobacteraceae</taxon>
        <taxon>Portibacter</taxon>
    </lineage>
</organism>
<dbReference type="GO" id="GO:0043138">
    <property type="term" value="F:3'-5' DNA helicase activity"/>
    <property type="evidence" value="ECO:0007669"/>
    <property type="project" value="UniProtKB-EC"/>
</dbReference>
<dbReference type="InterPro" id="IPR027417">
    <property type="entry name" value="P-loop_NTPase"/>
</dbReference>
<feature type="domain" description="UvrD-like helicase ATP-binding" evidence="11">
    <location>
        <begin position="2"/>
        <end position="294"/>
    </location>
</feature>
<protein>
    <recommendedName>
        <fullName evidence="8">DNA 3'-5' helicase</fullName>
        <ecNumber evidence="8">5.6.2.4</ecNumber>
    </recommendedName>
</protein>
<dbReference type="Gene3D" id="1.10.486.10">
    <property type="entry name" value="PCRA, domain 4"/>
    <property type="match status" value="1"/>
</dbReference>
<comment type="caution">
    <text evidence="13">The sequence shown here is derived from an EMBL/GenBank/DDBJ whole genome shotgun (WGS) entry which is preliminary data.</text>
</comment>
<evidence type="ECO:0000259" key="12">
    <source>
        <dbReference type="PROSITE" id="PS51217"/>
    </source>
</evidence>
<dbReference type="InterPro" id="IPR013986">
    <property type="entry name" value="DExx_box_DNA_helicase_dom_sf"/>
</dbReference>
<comment type="similarity">
    <text evidence="1">Belongs to the helicase family. UvrD subfamily.</text>
</comment>
<dbReference type="RefSeq" id="WP_235291676.1">
    <property type="nucleotide sequence ID" value="NZ_BSOH01000014.1"/>
</dbReference>
<keyword evidence="4 10" id="KW-0347">Helicase</keyword>
<dbReference type="Pfam" id="PF13361">
    <property type="entry name" value="UvrD_C"/>
    <property type="match status" value="1"/>
</dbReference>
<evidence type="ECO:0000256" key="2">
    <source>
        <dbReference type="ARBA" id="ARBA00022741"/>
    </source>
</evidence>
<dbReference type="PANTHER" id="PTHR11070:SF3">
    <property type="entry name" value="DNA 3'-5' HELICASE"/>
    <property type="match status" value="1"/>
</dbReference>
<proteinExistence type="inferred from homology"/>
<reference evidence="13" key="2">
    <citation type="submission" date="2023-01" db="EMBL/GenBank/DDBJ databases">
        <title>Draft genome sequence of Portibacter lacus strain NBRC 108769.</title>
        <authorList>
            <person name="Sun Q."/>
            <person name="Mori K."/>
        </authorList>
    </citation>
    <scope>NUCLEOTIDE SEQUENCE</scope>
    <source>
        <strain evidence="13">NBRC 108769</strain>
    </source>
</reference>
<feature type="binding site" evidence="10">
    <location>
        <begin position="23"/>
        <end position="30"/>
    </location>
    <ligand>
        <name>ATP</name>
        <dbReference type="ChEBI" id="CHEBI:30616"/>
    </ligand>
</feature>
<dbReference type="PROSITE" id="PS51217">
    <property type="entry name" value="UVRD_HELICASE_CTER"/>
    <property type="match status" value="1"/>
</dbReference>
<dbReference type="InterPro" id="IPR014017">
    <property type="entry name" value="DNA_helicase_UvrD-like_C"/>
</dbReference>
<keyword evidence="5 10" id="KW-0067">ATP-binding</keyword>
<dbReference type="CDD" id="cd17932">
    <property type="entry name" value="DEXQc_UvrD"/>
    <property type="match status" value="1"/>
</dbReference>
<reference evidence="13" key="1">
    <citation type="journal article" date="2014" name="Int. J. Syst. Evol. Microbiol.">
        <title>Complete genome sequence of Corynebacterium casei LMG S-19264T (=DSM 44701T), isolated from a smear-ripened cheese.</title>
        <authorList>
            <consortium name="US DOE Joint Genome Institute (JGI-PGF)"/>
            <person name="Walter F."/>
            <person name="Albersmeier A."/>
            <person name="Kalinowski J."/>
            <person name="Ruckert C."/>
        </authorList>
    </citation>
    <scope>NUCLEOTIDE SEQUENCE</scope>
    <source>
        <strain evidence="13">NBRC 108769</strain>
    </source>
</reference>
<dbReference type="EMBL" id="BSOH01000014">
    <property type="protein sequence ID" value="GLR18001.1"/>
    <property type="molecule type" value="Genomic_DNA"/>
</dbReference>
<dbReference type="EC" id="5.6.2.4" evidence="8"/>
<keyword evidence="2 10" id="KW-0547">Nucleotide-binding</keyword>